<accession>A0A6M3JMA3</accession>
<organism evidence="6">
    <name type="scientific">viral metagenome</name>
    <dbReference type="NCBI Taxonomy" id="1070528"/>
    <lineage>
        <taxon>unclassified sequences</taxon>
        <taxon>metagenomes</taxon>
        <taxon>organismal metagenomes</taxon>
    </lineage>
</organism>
<dbReference type="InterPro" id="IPR016192">
    <property type="entry name" value="APOBEC/CMP_deaminase_Zn-bd"/>
</dbReference>
<dbReference type="PANTHER" id="PTHR11086:SF18">
    <property type="entry name" value="DEOXYCYTIDYLATE DEAMINASE"/>
    <property type="match status" value="1"/>
</dbReference>
<evidence type="ECO:0000256" key="3">
    <source>
        <dbReference type="ARBA" id="ARBA00022801"/>
    </source>
</evidence>
<evidence type="ECO:0000313" key="7">
    <source>
        <dbReference type="EMBL" id="QJA95165.1"/>
    </source>
</evidence>
<dbReference type="EMBL" id="MT141845">
    <property type="protein sequence ID" value="QJA71083.1"/>
    <property type="molecule type" value="Genomic_DNA"/>
</dbReference>
<keyword evidence="2" id="KW-0479">Metal-binding</keyword>
<comment type="similarity">
    <text evidence="1">Belongs to the cytidine and deoxycytidylate deaminase family.</text>
</comment>
<keyword evidence="4" id="KW-0862">Zinc</keyword>
<dbReference type="Pfam" id="PF00383">
    <property type="entry name" value="dCMP_cyt_deam_1"/>
    <property type="match status" value="1"/>
</dbReference>
<dbReference type="InterPro" id="IPR002125">
    <property type="entry name" value="CMP_dCMP_dom"/>
</dbReference>
<dbReference type="PROSITE" id="PS00903">
    <property type="entry name" value="CYT_DCMP_DEAMINASES_1"/>
    <property type="match status" value="1"/>
</dbReference>
<evidence type="ECO:0000256" key="1">
    <source>
        <dbReference type="ARBA" id="ARBA00006576"/>
    </source>
</evidence>
<dbReference type="PANTHER" id="PTHR11086">
    <property type="entry name" value="DEOXYCYTIDYLATE DEAMINASE-RELATED"/>
    <property type="match status" value="1"/>
</dbReference>
<reference evidence="6" key="1">
    <citation type="submission" date="2020-03" db="EMBL/GenBank/DDBJ databases">
        <title>The deep terrestrial virosphere.</title>
        <authorList>
            <person name="Holmfeldt K."/>
            <person name="Nilsson E."/>
            <person name="Simone D."/>
            <person name="Lopez-Fernandez M."/>
            <person name="Wu X."/>
            <person name="de Brujin I."/>
            <person name="Lundin D."/>
            <person name="Andersson A."/>
            <person name="Bertilsson S."/>
            <person name="Dopson M."/>
        </authorList>
    </citation>
    <scope>NUCLEOTIDE SEQUENCE</scope>
    <source>
        <strain evidence="6">MM415A03384</strain>
        <strain evidence="7">MM415B05570</strain>
    </source>
</reference>
<evidence type="ECO:0000256" key="4">
    <source>
        <dbReference type="ARBA" id="ARBA00022833"/>
    </source>
</evidence>
<dbReference type="SUPFAM" id="SSF53927">
    <property type="entry name" value="Cytidine deaminase-like"/>
    <property type="match status" value="1"/>
</dbReference>
<feature type="domain" description="CMP/dCMP-type deaminase" evidence="5">
    <location>
        <begin position="44"/>
        <end position="211"/>
    </location>
</feature>
<dbReference type="Gene3D" id="3.40.140.10">
    <property type="entry name" value="Cytidine Deaminase, domain 2"/>
    <property type="match status" value="1"/>
</dbReference>
<dbReference type="AlphaFoldDB" id="A0A6M3JMA3"/>
<keyword evidence="3" id="KW-0378">Hydrolase</keyword>
<dbReference type="EMBL" id="MT143291">
    <property type="protein sequence ID" value="QJA95165.1"/>
    <property type="molecule type" value="Genomic_DNA"/>
</dbReference>
<dbReference type="InterPro" id="IPR015517">
    <property type="entry name" value="dCMP_deaminase-rel"/>
</dbReference>
<dbReference type="PROSITE" id="PS51747">
    <property type="entry name" value="CYT_DCMP_DEAMINASES_2"/>
    <property type="match status" value="1"/>
</dbReference>
<evidence type="ECO:0000313" key="6">
    <source>
        <dbReference type="EMBL" id="QJA71083.1"/>
    </source>
</evidence>
<dbReference type="GO" id="GO:0008270">
    <property type="term" value="F:zinc ion binding"/>
    <property type="evidence" value="ECO:0007669"/>
    <property type="project" value="InterPro"/>
</dbReference>
<proteinExistence type="inferred from homology"/>
<sequence>MTCKNCEPWFRRSPGSFVKVTAADWTCCAECGQYLIREKVDDSKWDTYFHSICVTVSTKSPCLSRKIGAVIVKDHSIVSTGYNGPPRGIPHCGQDRFLSDTTVSKQFDDILLLPNIRRRIDFECPRRVLGYESGTHMELCPAQHAEENAISNAARLGVSVLGSTLYMNSVIPCSKCFGTLINAGITEVVIEEVKAYDKHTQYLIDNSSIVIRSFENKTN</sequence>
<protein>
    <submittedName>
        <fullName evidence="6">Putative CMP/dCMP deaminase zinc-binding</fullName>
    </submittedName>
</protein>
<evidence type="ECO:0000256" key="2">
    <source>
        <dbReference type="ARBA" id="ARBA00022723"/>
    </source>
</evidence>
<evidence type="ECO:0000259" key="5">
    <source>
        <dbReference type="PROSITE" id="PS51747"/>
    </source>
</evidence>
<dbReference type="InterPro" id="IPR016193">
    <property type="entry name" value="Cytidine_deaminase-like"/>
</dbReference>
<dbReference type="GO" id="GO:0005737">
    <property type="term" value="C:cytoplasm"/>
    <property type="evidence" value="ECO:0007669"/>
    <property type="project" value="TreeGrafter"/>
</dbReference>
<name>A0A6M3JMA3_9ZZZZ</name>
<gene>
    <name evidence="6" type="ORF">MM415A03384_0005</name>
    <name evidence="7" type="ORF">MM415B05570_0004</name>
</gene>
<dbReference type="GO" id="GO:0004132">
    <property type="term" value="F:dCMP deaminase activity"/>
    <property type="evidence" value="ECO:0007669"/>
    <property type="project" value="TreeGrafter"/>
</dbReference>